<dbReference type="GO" id="GO:0031201">
    <property type="term" value="C:SNARE complex"/>
    <property type="evidence" value="ECO:0007669"/>
    <property type="project" value="TreeGrafter"/>
</dbReference>
<evidence type="ECO:0000259" key="11">
    <source>
        <dbReference type="PROSITE" id="PS50192"/>
    </source>
</evidence>
<dbReference type="PROSITE" id="PS50192">
    <property type="entry name" value="T_SNARE"/>
    <property type="match status" value="1"/>
</dbReference>
<evidence type="ECO:0000256" key="3">
    <source>
        <dbReference type="ARBA" id="ARBA00022448"/>
    </source>
</evidence>
<keyword evidence="4 10" id="KW-0812">Transmembrane</keyword>
<dbReference type="PANTHER" id="PTHR19957:SF3">
    <property type="entry name" value="SYNTAXIN-5"/>
    <property type="match status" value="1"/>
</dbReference>
<dbReference type="GO" id="GO:0006888">
    <property type="term" value="P:endoplasmic reticulum to Golgi vesicle-mediated transport"/>
    <property type="evidence" value="ECO:0007669"/>
    <property type="project" value="TreeGrafter"/>
</dbReference>
<keyword evidence="3" id="KW-0813">Transport</keyword>
<dbReference type="Pfam" id="PF05739">
    <property type="entry name" value="SNARE"/>
    <property type="match status" value="1"/>
</dbReference>
<evidence type="ECO:0000256" key="6">
    <source>
        <dbReference type="ARBA" id="ARBA00022989"/>
    </source>
</evidence>
<feature type="non-terminal residue" evidence="12">
    <location>
        <position position="1"/>
    </location>
</feature>
<keyword evidence="8 10" id="KW-0472">Membrane</keyword>
<dbReference type="EMBL" id="GDKF01000981">
    <property type="protein sequence ID" value="JAT77641.1"/>
    <property type="molecule type" value="Transcribed_RNA"/>
</dbReference>
<dbReference type="SUPFAM" id="SSF47661">
    <property type="entry name" value="t-snare proteins"/>
    <property type="match status" value="1"/>
</dbReference>
<gene>
    <name evidence="12" type="ORF">g.4186</name>
</gene>
<name>A0A1D2AEZ0_AUXPR</name>
<dbReference type="SMART" id="SM00397">
    <property type="entry name" value="t_SNARE"/>
    <property type="match status" value="1"/>
</dbReference>
<dbReference type="AlphaFoldDB" id="A0A1D2AEZ0"/>
<evidence type="ECO:0000256" key="8">
    <source>
        <dbReference type="ARBA" id="ARBA00023136"/>
    </source>
</evidence>
<evidence type="ECO:0000256" key="1">
    <source>
        <dbReference type="ARBA" id="ARBA00004211"/>
    </source>
</evidence>
<dbReference type="GO" id="GO:0005484">
    <property type="term" value="F:SNAP receptor activity"/>
    <property type="evidence" value="ECO:0007669"/>
    <property type="project" value="TreeGrafter"/>
</dbReference>
<dbReference type="GO" id="GO:0000139">
    <property type="term" value="C:Golgi membrane"/>
    <property type="evidence" value="ECO:0007669"/>
    <property type="project" value="TreeGrafter"/>
</dbReference>
<dbReference type="InterPro" id="IPR000727">
    <property type="entry name" value="T_SNARE_dom"/>
</dbReference>
<sequence length="346" mass="36864">LSLQLSSSYSSTARGGLAGMASLQGARPLGPTNARDRTSEFMAVVQRLQSSQGPSSSNRQDLIASPTPASHSAFSRHAAAIGLGIHSTSQKLAQLAALARRTSMFDDPAQEIGELSSLVKADIQSLSAGIAELAAMSAGPSAGPSRQAADHSHTVVDSLRSRLKDATKEFKDVLTLRTDSLRVHADRRSLFSAEAEPRFGPPLGAQASFLPTQSRHPLVQRRNAGLENGHHPPGDAPAAPPQAQTQLLAVAPQDTYLDSRAGALRQVESTITELGSIFQQLAHLVAEQGEVALRIDENVDDTLANVDAGQAQLLKYYDTISSNRWLILKVFGVLMLFLAFFVTFIA</sequence>
<dbReference type="PANTHER" id="PTHR19957">
    <property type="entry name" value="SYNTAXIN"/>
    <property type="match status" value="1"/>
</dbReference>
<feature type="region of interest" description="Disordered" evidence="9">
    <location>
        <begin position="47"/>
        <end position="69"/>
    </location>
</feature>
<dbReference type="InterPro" id="IPR021538">
    <property type="entry name" value="Syntaxin-5_N"/>
</dbReference>
<reference evidence="12" key="1">
    <citation type="submission" date="2015-08" db="EMBL/GenBank/DDBJ databases">
        <authorList>
            <person name="Babu N.S."/>
            <person name="Beckwith C.J."/>
            <person name="Beseler K.G."/>
            <person name="Brison A."/>
            <person name="Carone J.V."/>
            <person name="Caskin T.P."/>
            <person name="Diamond M."/>
            <person name="Durham M.E."/>
            <person name="Foxe J.M."/>
            <person name="Go M."/>
            <person name="Henderson B.A."/>
            <person name="Jones I.B."/>
            <person name="McGettigan J.A."/>
            <person name="Micheletti S.J."/>
            <person name="Nasrallah M.E."/>
            <person name="Ortiz D."/>
            <person name="Piller C.R."/>
            <person name="Privatt S.R."/>
            <person name="Schneider S.L."/>
            <person name="Sharp S."/>
            <person name="Smith T.C."/>
            <person name="Stanton J.D."/>
            <person name="Ullery H.E."/>
            <person name="Wilson R.J."/>
            <person name="Serrano M.G."/>
            <person name="Buck G."/>
            <person name="Lee V."/>
            <person name="Wang Y."/>
            <person name="Carvalho R."/>
            <person name="Voegtly L."/>
            <person name="Shi R."/>
            <person name="Duckworth R."/>
            <person name="Johnson A."/>
            <person name="Loviza R."/>
            <person name="Walstead R."/>
            <person name="Shah Z."/>
            <person name="Kiflezghi M."/>
            <person name="Wade K."/>
            <person name="Ball S.L."/>
            <person name="Bradley K.W."/>
            <person name="Asai D.J."/>
            <person name="Bowman C.A."/>
            <person name="Russell D.A."/>
            <person name="Pope W.H."/>
            <person name="Jacobs-Sera D."/>
            <person name="Hendrix R.W."/>
            <person name="Hatfull G.F."/>
        </authorList>
    </citation>
    <scope>NUCLEOTIDE SEQUENCE</scope>
</reference>
<dbReference type="Gene3D" id="1.20.58.70">
    <property type="match status" value="1"/>
</dbReference>
<organism evidence="12">
    <name type="scientific">Auxenochlorella protothecoides</name>
    <name type="common">Green microalga</name>
    <name type="synonym">Chlorella protothecoides</name>
    <dbReference type="NCBI Taxonomy" id="3075"/>
    <lineage>
        <taxon>Eukaryota</taxon>
        <taxon>Viridiplantae</taxon>
        <taxon>Chlorophyta</taxon>
        <taxon>core chlorophytes</taxon>
        <taxon>Trebouxiophyceae</taxon>
        <taxon>Chlorellales</taxon>
        <taxon>Chlorellaceae</taxon>
        <taxon>Auxenochlorella</taxon>
    </lineage>
</organism>
<comment type="similarity">
    <text evidence="2">Belongs to the syntaxin family.</text>
</comment>
<feature type="domain" description="T-SNARE coiled-coil homology" evidence="11">
    <location>
        <begin position="254"/>
        <end position="316"/>
    </location>
</feature>
<dbReference type="GO" id="GO:0006886">
    <property type="term" value="P:intracellular protein transport"/>
    <property type="evidence" value="ECO:0007669"/>
    <property type="project" value="TreeGrafter"/>
</dbReference>
<accession>A0A1D2AEZ0</accession>
<comment type="subcellular location">
    <subcellularLocation>
        <location evidence="1">Membrane</location>
        <topology evidence="1">Single-pass type IV membrane protein</topology>
    </subcellularLocation>
</comment>
<evidence type="ECO:0000256" key="10">
    <source>
        <dbReference type="SAM" id="Phobius"/>
    </source>
</evidence>
<protein>
    <recommendedName>
        <fullName evidence="11">t-SNARE coiled-coil homology domain-containing protein</fullName>
    </recommendedName>
</protein>
<dbReference type="GO" id="GO:0006906">
    <property type="term" value="P:vesicle fusion"/>
    <property type="evidence" value="ECO:0007669"/>
    <property type="project" value="TreeGrafter"/>
</dbReference>
<evidence type="ECO:0000256" key="4">
    <source>
        <dbReference type="ARBA" id="ARBA00022692"/>
    </source>
</evidence>
<dbReference type="InterPro" id="IPR045242">
    <property type="entry name" value="Syntaxin"/>
</dbReference>
<proteinExistence type="inferred from homology"/>
<feature type="compositionally biased region" description="Polar residues" evidence="9">
    <location>
        <begin position="47"/>
        <end position="60"/>
    </location>
</feature>
<evidence type="ECO:0000256" key="2">
    <source>
        <dbReference type="ARBA" id="ARBA00009063"/>
    </source>
</evidence>
<dbReference type="CDD" id="cd15844">
    <property type="entry name" value="SNARE_syntaxin5"/>
    <property type="match status" value="1"/>
</dbReference>
<feature type="transmembrane region" description="Helical" evidence="10">
    <location>
        <begin position="325"/>
        <end position="345"/>
    </location>
</feature>
<evidence type="ECO:0000313" key="12">
    <source>
        <dbReference type="EMBL" id="JAT77641.1"/>
    </source>
</evidence>
<dbReference type="Pfam" id="PF11416">
    <property type="entry name" value="Syntaxin-5_N"/>
    <property type="match status" value="1"/>
</dbReference>
<keyword evidence="6 10" id="KW-1133">Transmembrane helix</keyword>
<keyword evidence="7" id="KW-0175">Coiled coil</keyword>
<dbReference type="GO" id="GO:0048278">
    <property type="term" value="P:vesicle docking"/>
    <property type="evidence" value="ECO:0007669"/>
    <property type="project" value="TreeGrafter"/>
</dbReference>
<keyword evidence="5" id="KW-0653">Protein transport</keyword>
<evidence type="ECO:0000256" key="5">
    <source>
        <dbReference type="ARBA" id="ARBA00022927"/>
    </source>
</evidence>
<dbReference type="InterPro" id="IPR010989">
    <property type="entry name" value="SNARE"/>
</dbReference>
<evidence type="ECO:0000256" key="7">
    <source>
        <dbReference type="ARBA" id="ARBA00023054"/>
    </source>
</evidence>
<evidence type="ECO:0000256" key="9">
    <source>
        <dbReference type="SAM" id="MobiDB-lite"/>
    </source>
</evidence>
<dbReference type="GO" id="GO:0000149">
    <property type="term" value="F:SNARE binding"/>
    <property type="evidence" value="ECO:0007669"/>
    <property type="project" value="TreeGrafter"/>
</dbReference>